<comment type="catalytic activity">
    <reaction evidence="8 9">
        <text>(R)-pantoate + NADP(+) = 2-dehydropantoate + NADPH + H(+)</text>
        <dbReference type="Rhea" id="RHEA:16233"/>
        <dbReference type="ChEBI" id="CHEBI:11561"/>
        <dbReference type="ChEBI" id="CHEBI:15378"/>
        <dbReference type="ChEBI" id="CHEBI:15980"/>
        <dbReference type="ChEBI" id="CHEBI:57783"/>
        <dbReference type="ChEBI" id="CHEBI:58349"/>
        <dbReference type="EC" id="1.1.1.169"/>
    </reaction>
</comment>
<name>A0AAE3EJZ1_9SPIR</name>
<keyword evidence="6 9" id="KW-0560">Oxidoreductase</keyword>
<dbReference type="InterPro" id="IPR013752">
    <property type="entry name" value="KPA_reductase"/>
</dbReference>
<reference evidence="12" key="1">
    <citation type="submission" date="2021-08" db="EMBL/GenBank/DDBJ databases">
        <title>Comparative analyses of Brucepasteria parasyntrophica and Teretinema zuelzerae.</title>
        <authorList>
            <person name="Song Y."/>
            <person name="Brune A."/>
        </authorList>
    </citation>
    <scope>NUCLEOTIDE SEQUENCE</scope>
    <source>
        <strain evidence="12">DSM 1903</strain>
    </source>
</reference>
<keyword evidence="5 9" id="KW-0521">NADP</keyword>
<evidence type="ECO:0000259" key="11">
    <source>
        <dbReference type="Pfam" id="PF08546"/>
    </source>
</evidence>
<accession>A0AAE3EJZ1</accession>
<comment type="caution">
    <text evidence="12">The sequence shown here is derived from an EMBL/GenBank/DDBJ whole genome shotgun (WGS) entry which is preliminary data.</text>
</comment>
<comment type="function">
    <text evidence="9">Catalyzes the NADPH-dependent reduction of ketopantoate into pantoic acid.</text>
</comment>
<evidence type="ECO:0000256" key="1">
    <source>
        <dbReference type="ARBA" id="ARBA00004994"/>
    </source>
</evidence>
<dbReference type="EMBL" id="JAINWA010000003">
    <property type="protein sequence ID" value="MCD1655665.1"/>
    <property type="molecule type" value="Genomic_DNA"/>
</dbReference>
<dbReference type="Pfam" id="PF08546">
    <property type="entry name" value="ApbA_C"/>
    <property type="match status" value="1"/>
</dbReference>
<dbReference type="InterPro" id="IPR003710">
    <property type="entry name" value="ApbA"/>
</dbReference>
<dbReference type="AlphaFoldDB" id="A0AAE3EJZ1"/>
<evidence type="ECO:0000256" key="3">
    <source>
        <dbReference type="ARBA" id="ARBA00013014"/>
    </source>
</evidence>
<dbReference type="NCBIfam" id="TIGR00745">
    <property type="entry name" value="apbA_panE"/>
    <property type="match status" value="1"/>
</dbReference>
<dbReference type="Gene3D" id="3.40.50.720">
    <property type="entry name" value="NAD(P)-binding Rossmann-like Domain"/>
    <property type="match status" value="1"/>
</dbReference>
<dbReference type="Proteomes" id="UP001198163">
    <property type="component" value="Unassembled WGS sequence"/>
</dbReference>
<evidence type="ECO:0000256" key="6">
    <source>
        <dbReference type="ARBA" id="ARBA00023002"/>
    </source>
</evidence>
<feature type="domain" description="Ketopantoate reductase C-terminal" evidence="11">
    <location>
        <begin position="181"/>
        <end position="308"/>
    </location>
</feature>
<evidence type="ECO:0000256" key="4">
    <source>
        <dbReference type="ARBA" id="ARBA00019465"/>
    </source>
</evidence>
<evidence type="ECO:0000256" key="2">
    <source>
        <dbReference type="ARBA" id="ARBA00007870"/>
    </source>
</evidence>
<comment type="pathway">
    <text evidence="1 9">Cofactor biosynthesis; (R)-pantothenate biosynthesis; (R)-pantoate from 3-methyl-2-oxobutanoate: step 2/2.</text>
</comment>
<proteinExistence type="inferred from homology"/>
<comment type="similarity">
    <text evidence="2 9">Belongs to the ketopantoate reductase family.</text>
</comment>
<dbReference type="RefSeq" id="WP_230757256.1">
    <property type="nucleotide sequence ID" value="NZ_JAINWA010000003.1"/>
</dbReference>
<dbReference type="SUPFAM" id="SSF51735">
    <property type="entry name" value="NAD(P)-binding Rossmann-fold domains"/>
    <property type="match status" value="1"/>
</dbReference>
<dbReference type="EC" id="1.1.1.169" evidence="3 9"/>
<dbReference type="Gene3D" id="1.10.1040.10">
    <property type="entry name" value="N-(1-d-carboxylethyl)-l-norvaline Dehydrogenase, domain 2"/>
    <property type="match status" value="1"/>
</dbReference>
<dbReference type="PANTHER" id="PTHR21708:SF26">
    <property type="entry name" value="2-DEHYDROPANTOATE 2-REDUCTASE"/>
    <property type="match status" value="1"/>
</dbReference>
<dbReference type="GO" id="GO:0008677">
    <property type="term" value="F:2-dehydropantoate 2-reductase activity"/>
    <property type="evidence" value="ECO:0007669"/>
    <property type="project" value="UniProtKB-EC"/>
</dbReference>
<dbReference type="InterPro" id="IPR008927">
    <property type="entry name" value="6-PGluconate_DH-like_C_sf"/>
</dbReference>
<evidence type="ECO:0000313" key="12">
    <source>
        <dbReference type="EMBL" id="MCD1655665.1"/>
    </source>
</evidence>
<dbReference type="PANTHER" id="PTHR21708">
    <property type="entry name" value="PROBABLE 2-DEHYDROPANTOATE 2-REDUCTASE"/>
    <property type="match status" value="1"/>
</dbReference>
<sequence>MKEIKRVLIAGAGAIGSMVARELSRGDGIETAILAAGPRFGRYRKDGFVLNGEKAGFEIADAAEPGQWDLVVVACKFHHLPQVMDDLQNHVGPDTIILSLLNGVSSEELLRKRFPLARVPLAMIIGTDAGREGNATVFSNEGTIFFGDDENAENPAEWSAPVRSIAALFDRCAISYTVPRNMRNRLWYKFMMNVGLNQTTAVLRESYRILQTPTRIPEAAELFESAMREVALVAAAEGVVLTDGDVREMYRVLDTLSPEGKTSMCQDVEAGRKTEVEMFALAVMELGKKHGIEVPVNETLYRLLRVIEQAAGVRGS</sequence>
<dbReference type="InterPro" id="IPR013328">
    <property type="entry name" value="6PGD_dom2"/>
</dbReference>
<keyword evidence="13" id="KW-1185">Reference proteome</keyword>
<dbReference type="SUPFAM" id="SSF48179">
    <property type="entry name" value="6-phosphogluconate dehydrogenase C-terminal domain-like"/>
    <property type="match status" value="1"/>
</dbReference>
<dbReference type="GO" id="GO:0005737">
    <property type="term" value="C:cytoplasm"/>
    <property type="evidence" value="ECO:0007669"/>
    <property type="project" value="TreeGrafter"/>
</dbReference>
<evidence type="ECO:0000313" key="13">
    <source>
        <dbReference type="Proteomes" id="UP001198163"/>
    </source>
</evidence>
<dbReference type="GO" id="GO:0015940">
    <property type="term" value="P:pantothenate biosynthetic process"/>
    <property type="evidence" value="ECO:0007669"/>
    <property type="project" value="UniProtKB-KW"/>
</dbReference>
<dbReference type="InterPro" id="IPR036291">
    <property type="entry name" value="NAD(P)-bd_dom_sf"/>
</dbReference>
<keyword evidence="9" id="KW-0566">Pantothenate biosynthesis</keyword>
<evidence type="ECO:0000259" key="10">
    <source>
        <dbReference type="Pfam" id="PF02558"/>
    </source>
</evidence>
<gene>
    <name evidence="12" type="ORF">K7J14_13285</name>
</gene>
<feature type="domain" description="Ketopantoate reductase N-terminal" evidence="10">
    <location>
        <begin position="7"/>
        <end position="148"/>
    </location>
</feature>
<dbReference type="FunFam" id="1.10.1040.10:FF:000017">
    <property type="entry name" value="2-dehydropantoate 2-reductase"/>
    <property type="match status" value="1"/>
</dbReference>
<dbReference type="InterPro" id="IPR051402">
    <property type="entry name" value="KPR-Related"/>
</dbReference>
<evidence type="ECO:0000256" key="5">
    <source>
        <dbReference type="ARBA" id="ARBA00022857"/>
    </source>
</evidence>
<organism evidence="12 13">
    <name type="scientific">Teretinema zuelzerae</name>
    <dbReference type="NCBI Taxonomy" id="156"/>
    <lineage>
        <taxon>Bacteria</taxon>
        <taxon>Pseudomonadati</taxon>
        <taxon>Spirochaetota</taxon>
        <taxon>Spirochaetia</taxon>
        <taxon>Spirochaetales</taxon>
        <taxon>Treponemataceae</taxon>
        <taxon>Teretinema</taxon>
    </lineage>
</organism>
<dbReference type="InterPro" id="IPR013332">
    <property type="entry name" value="KPR_N"/>
</dbReference>
<evidence type="ECO:0000256" key="9">
    <source>
        <dbReference type="RuleBase" id="RU362068"/>
    </source>
</evidence>
<protein>
    <recommendedName>
        <fullName evidence="4 9">2-dehydropantoate 2-reductase</fullName>
        <ecNumber evidence="3 9">1.1.1.169</ecNumber>
    </recommendedName>
    <alternativeName>
        <fullName evidence="7 9">Ketopantoate reductase</fullName>
    </alternativeName>
</protein>
<evidence type="ECO:0000256" key="7">
    <source>
        <dbReference type="ARBA" id="ARBA00032024"/>
    </source>
</evidence>
<evidence type="ECO:0000256" key="8">
    <source>
        <dbReference type="ARBA" id="ARBA00048793"/>
    </source>
</evidence>
<dbReference type="Pfam" id="PF02558">
    <property type="entry name" value="ApbA"/>
    <property type="match status" value="1"/>
</dbReference>